<dbReference type="AlphaFoldDB" id="X1EKX5"/>
<proteinExistence type="predicted"/>
<accession>X1EKX5</accession>
<protein>
    <submittedName>
        <fullName evidence="1">Uncharacterized protein</fullName>
    </submittedName>
</protein>
<gene>
    <name evidence="1" type="ORF">S01H4_57126</name>
</gene>
<dbReference type="EMBL" id="BART01033193">
    <property type="protein sequence ID" value="GAH17799.1"/>
    <property type="molecule type" value="Genomic_DNA"/>
</dbReference>
<sequence length="92" mass="10781">MRRARIRLQIVKAISEILPLGHKLSYANVRRYLTRDLLTQYNIRRDTAIHSSDWLIAIQVAREERVARMRDGIPPGRLPSEDRLLKFIDSLS</sequence>
<comment type="caution">
    <text evidence="1">The sequence shown here is derived from an EMBL/GenBank/DDBJ whole genome shotgun (WGS) entry which is preliminary data.</text>
</comment>
<organism evidence="1">
    <name type="scientific">marine sediment metagenome</name>
    <dbReference type="NCBI Taxonomy" id="412755"/>
    <lineage>
        <taxon>unclassified sequences</taxon>
        <taxon>metagenomes</taxon>
        <taxon>ecological metagenomes</taxon>
    </lineage>
</organism>
<reference evidence="1" key="1">
    <citation type="journal article" date="2014" name="Front. Microbiol.">
        <title>High frequency of phylogenetically diverse reductive dehalogenase-homologous genes in deep subseafloor sedimentary metagenomes.</title>
        <authorList>
            <person name="Kawai M."/>
            <person name="Futagami T."/>
            <person name="Toyoda A."/>
            <person name="Takaki Y."/>
            <person name="Nishi S."/>
            <person name="Hori S."/>
            <person name="Arai W."/>
            <person name="Tsubouchi T."/>
            <person name="Morono Y."/>
            <person name="Uchiyama I."/>
            <person name="Ito T."/>
            <person name="Fujiyama A."/>
            <person name="Inagaki F."/>
            <person name="Takami H."/>
        </authorList>
    </citation>
    <scope>NUCLEOTIDE SEQUENCE</scope>
    <source>
        <strain evidence="1">Expedition CK06-06</strain>
    </source>
</reference>
<name>X1EKX5_9ZZZZ</name>
<evidence type="ECO:0000313" key="1">
    <source>
        <dbReference type="EMBL" id="GAH17799.1"/>
    </source>
</evidence>